<feature type="transmembrane region" description="Helical" evidence="7">
    <location>
        <begin position="6"/>
        <end position="21"/>
    </location>
</feature>
<feature type="transmembrane region" description="Helical" evidence="7">
    <location>
        <begin position="175"/>
        <end position="197"/>
    </location>
</feature>
<feature type="transmembrane region" description="Helical" evidence="7">
    <location>
        <begin position="503"/>
        <end position="524"/>
    </location>
</feature>
<feature type="transmembrane region" description="Helical" evidence="7">
    <location>
        <begin position="569"/>
        <end position="589"/>
    </location>
</feature>
<gene>
    <name evidence="9" type="ORF">HW532_10390</name>
</gene>
<feature type="transmembrane region" description="Helical" evidence="7">
    <location>
        <begin position="445"/>
        <end position="464"/>
    </location>
</feature>
<feature type="transmembrane region" description="Helical" evidence="7">
    <location>
        <begin position="28"/>
        <end position="44"/>
    </location>
</feature>
<feature type="transmembrane region" description="Helical" evidence="7">
    <location>
        <begin position="476"/>
        <end position="496"/>
    </location>
</feature>
<keyword evidence="3 7" id="KW-0812">Transmembrane</keyword>
<dbReference type="InterPro" id="IPR036721">
    <property type="entry name" value="RCK_C_sf"/>
</dbReference>
<keyword evidence="4" id="KW-0677">Repeat</keyword>
<proteinExistence type="predicted"/>
<dbReference type="GO" id="GO:0006813">
    <property type="term" value="P:potassium ion transport"/>
    <property type="evidence" value="ECO:0007669"/>
    <property type="project" value="InterPro"/>
</dbReference>
<accession>A0A7S8C455</accession>
<protein>
    <submittedName>
        <fullName evidence="9">SLC13 family permease</fullName>
    </submittedName>
</protein>
<feature type="transmembrane region" description="Helical" evidence="7">
    <location>
        <begin position="56"/>
        <end position="80"/>
    </location>
</feature>
<evidence type="ECO:0000256" key="7">
    <source>
        <dbReference type="SAM" id="Phobius"/>
    </source>
</evidence>
<name>A0A7S8C455_9HYPH</name>
<reference evidence="9 10" key="1">
    <citation type="submission" date="2020-06" db="EMBL/GenBank/DDBJ databases">
        <title>Genome sequence of 2 isolates from Red Sea Mangroves.</title>
        <authorList>
            <person name="Sefrji F."/>
            <person name="Michoud G."/>
            <person name="Merlino G."/>
            <person name="Daffonchio D."/>
        </authorList>
    </citation>
    <scope>NUCLEOTIDE SEQUENCE [LARGE SCALE GENOMIC DNA]</scope>
    <source>
        <strain evidence="9 10">R1DC25</strain>
    </source>
</reference>
<organism evidence="9 10">
    <name type="scientific">Kaustia mangrovi</name>
    <dbReference type="NCBI Taxonomy" id="2593653"/>
    <lineage>
        <taxon>Bacteria</taxon>
        <taxon>Pseudomonadati</taxon>
        <taxon>Pseudomonadota</taxon>
        <taxon>Alphaproteobacteria</taxon>
        <taxon>Hyphomicrobiales</taxon>
        <taxon>Parvibaculaceae</taxon>
        <taxon>Kaustia</taxon>
    </lineage>
</organism>
<feature type="transmembrane region" description="Helical" evidence="7">
    <location>
        <begin position="138"/>
        <end position="163"/>
    </location>
</feature>
<keyword evidence="6 7" id="KW-0472">Membrane</keyword>
<dbReference type="PANTHER" id="PTHR43652">
    <property type="entry name" value="BASIC AMINO ACID ANTIPORTER YFCC-RELATED"/>
    <property type="match status" value="1"/>
</dbReference>
<feature type="domain" description="RCK C-terminal" evidence="8">
    <location>
        <begin position="299"/>
        <end position="383"/>
    </location>
</feature>
<dbReference type="Pfam" id="PF02080">
    <property type="entry name" value="TrkA_C"/>
    <property type="match status" value="2"/>
</dbReference>
<evidence type="ECO:0000256" key="1">
    <source>
        <dbReference type="ARBA" id="ARBA00004141"/>
    </source>
</evidence>
<dbReference type="EMBL" id="CP058214">
    <property type="protein sequence ID" value="QPC43058.1"/>
    <property type="molecule type" value="Genomic_DNA"/>
</dbReference>
<evidence type="ECO:0000313" key="9">
    <source>
        <dbReference type="EMBL" id="QPC43058.1"/>
    </source>
</evidence>
<feature type="domain" description="RCK C-terminal" evidence="8">
    <location>
        <begin position="208"/>
        <end position="293"/>
    </location>
</feature>
<evidence type="ECO:0000256" key="2">
    <source>
        <dbReference type="ARBA" id="ARBA00022448"/>
    </source>
</evidence>
<evidence type="ECO:0000256" key="4">
    <source>
        <dbReference type="ARBA" id="ARBA00022737"/>
    </source>
</evidence>
<dbReference type="GO" id="GO:0008324">
    <property type="term" value="F:monoatomic cation transmembrane transporter activity"/>
    <property type="evidence" value="ECO:0007669"/>
    <property type="project" value="InterPro"/>
</dbReference>
<dbReference type="Pfam" id="PF03600">
    <property type="entry name" value="CitMHS"/>
    <property type="match status" value="1"/>
</dbReference>
<feature type="transmembrane region" description="Helical" evidence="7">
    <location>
        <begin position="530"/>
        <end position="548"/>
    </location>
</feature>
<evidence type="ECO:0000256" key="6">
    <source>
        <dbReference type="ARBA" id="ARBA00023136"/>
    </source>
</evidence>
<dbReference type="InterPro" id="IPR004680">
    <property type="entry name" value="Cit_transptr-like_dom"/>
</dbReference>
<dbReference type="RefSeq" id="WP_213164298.1">
    <property type="nucleotide sequence ID" value="NZ_CP058214.1"/>
</dbReference>
<evidence type="ECO:0000259" key="8">
    <source>
        <dbReference type="PROSITE" id="PS51202"/>
    </source>
</evidence>
<dbReference type="GO" id="GO:0005886">
    <property type="term" value="C:plasma membrane"/>
    <property type="evidence" value="ECO:0007669"/>
    <property type="project" value="TreeGrafter"/>
</dbReference>
<feature type="transmembrane region" description="Helical" evidence="7">
    <location>
        <begin position="400"/>
        <end position="433"/>
    </location>
</feature>
<dbReference type="InterPro" id="IPR051679">
    <property type="entry name" value="DASS-Related_Transporters"/>
</dbReference>
<dbReference type="AlphaFoldDB" id="A0A7S8C455"/>
<dbReference type="InterPro" id="IPR006037">
    <property type="entry name" value="RCK_C"/>
</dbReference>
<dbReference type="SUPFAM" id="SSF116726">
    <property type="entry name" value="TrkA C-terminal domain-like"/>
    <property type="match status" value="2"/>
</dbReference>
<evidence type="ECO:0000313" key="10">
    <source>
        <dbReference type="Proteomes" id="UP000593594"/>
    </source>
</evidence>
<feature type="transmembrane region" description="Helical" evidence="7">
    <location>
        <begin position="92"/>
        <end position="118"/>
    </location>
</feature>
<comment type="subcellular location">
    <subcellularLocation>
        <location evidence="1">Membrane</location>
        <topology evidence="1">Multi-pass membrane protein</topology>
    </subcellularLocation>
</comment>
<evidence type="ECO:0000256" key="3">
    <source>
        <dbReference type="ARBA" id="ARBA00022692"/>
    </source>
</evidence>
<dbReference type="PROSITE" id="PS51202">
    <property type="entry name" value="RCK_C"/>
    <property type="match status" value="2"/>
</dbReference>
<dbReference type="KEGG" id="kmn:HW532_10390"/>
<keyword evidence="2" id="KW-0813">Transport</keyword>
<dbReference type="Proteomes" id="UP000593594">
    <property type="component" value="Chromosome"/>
</dbReference>
<keyword evidence="5 7" id="KW-1133">Transmembrane helix</keyword>
<sequence length="591" mass="62209">MTTDQIILFAIIAGVLGMLLWGRIRYDVVAFSALVVALLAGVVPKEEAFSGFGHPATVIIALVLVVSRGLSNSGAIEIVARHVVDSSRKLSVHIGIMSGVAAALSGVMNNVAALALLMPVDIQAAVKAKRSPALTLMPLSFASILGGMVTLIGTPPNIVIATFRESALGAPFSMFDFAPVGAAVAVVGVLFVTLVGWRLIPVARTERNVAQELGNLEGYIAEARVPKDTAAVGKRVRDLLEDAEEADVNILGLVRRGKRLAGYARNETIRAGDYLVLEAGPDAIESFAGALDLKYAGTEKHDGLIGETLSMMEVVVPEGARIAGRSAADLRLLYRQGITLLGVSRQGTRFRERVRHLAIEPGDILLLLGPQERLQEVVLWLGCLPLAERGLQVAQRQKAWIAVGLFAAAIAAASIGLVYLPIALAACVAAYILLRIVPARQVYDAVEWPVIVLLGSLIPLGTALEQSGGTSLIAQAIVSVTSGLPVVAVLVILMVVTMTLSDVLNNVATALIAAPIGVDIANRLGVNPDPFLMAVAVAASCAFLTPIGHKNNTIILGPGGYRFGDYWRMGLPLEILVILVGVPTILAVWPL</sequence>
<dbReference type="Gene3D" id="3.30.70.1450">
    <property type="entry name" value="Regulator of K+ conductance, C-terminal domain"/>
    <property type="match status" value="2"/>
</dbReference>
<keyword evidence="10" id="KW-1185">Reference proteome</keyword>
<evidence type="ECO:0000256" key="5">
    <source>
        <dbReference type="ARBA" id="ARBA00022989"/>
    </source>
</evidence>
<dbReference type="PANTHER" id="PTHR43652:SF2">
    <property type="entry name" value="BASIC AMINO ACID ANTIPORTER YFCC-RELATED"/>
    <property type="match status" value="1"/>
</dbReference>